<proteinExistence type="predicted"/>
<reference evidence="2 3" key="1">
    <citation type="submission" date="2016-02" db="EMBL/GenBank/DDBJ databases">
        <title>Genome analysis of coral dinoflagellate symbionts highlights evolutionary adaptations to a symbiotic lifestyle.</title>
        <authorList>
            <person name="Aranda M."/>
            <person name="Li Y."/>
            <person name="Liew Y.J."/>
            <person name="Baumgarten S."/>
            <person name="Simakov O."/>
            <person name="Wilson M."/>
            <person name="Piel J."/>
            <person name="Ashoor H."/>
            <person name="Bougouffa S."/>
            <person name="Bajic V.B."/>
            <person name="Ryu T."/>
            <person name="Ravasi T."/>
            <person name="Bayer T."/>
            <person name="Micklem G."/>
            <person name="Kim H."/>
            <person name="Bhak J."/>
            <person name="Lajeunesse T.C."/>
            <person name="Voolstra C.R."/>
        </authorList>
    </citation>
    <scope>NUCLEOTIDE SEQUENCE [LARGE SCALE GENOMIC DNA]</scope>
    <source>
        <strain evidence="2 3">CCMP2467</strain>
    </source>
</reference>
<keyword evidence="3" id="KW-1185">Reference proteome</keyword>
<feature type="transmembrane region" description="Helical" evidence="1">
    <location>
        <begin position="227"/>
        <end position="243"/>
    </location>
</feature>
<dbReference type="Proteomes" id="UP000186817">
    <property type="component" value="Unassembled WGS sequence"/>
</dbReference>
<dbReference type="OrthoDB" id="433584at2759"/>
<protein>
    <submittedName>
        <fullName evidence="2">Uncharacterized protein</fullName>
    </submittedName>
</protein>
<organism evidence="2 3">
    <name type="scientific">Symbiodinium microadriaticum</name>
    <name type="common">Dinoflagellate</name>
    <name type="synonym">Zooxanthella microadriatica</name>
    <dbReference type="NCBI Taxonomy" id="2951"/>
    <lineage>
        <taxon>Eukaryota</taxon>
        <taxon>Sar</taxon>
        <taxon>Alveolata</taxon>
        <taxon>Dinophyceae</taxon>
        <taxon>Suessiales</taxon>
        <taxon>Symbiodiniaceae</taxon>
        <taxon>Symbiodinium</taxon>
    </lineage>
</organism>
<sequence>MAVPEGYEPVVAFKLCPPGGLFVELGGYLFDILNDAIQILTFLRHGDFFFASFMVFFIVLNSLATIFQANKDSESRHVLQPFNPLREAQRCLARKVPTEPWAKMLYWERVIEAPGTGLIGPYGASLLSLTPLQAASALYGLLGSAKAMAEGRLDFEADVGIEAYALKAVCPGKAMMVSAWYLGAFAAELAAFALVSATLHPLATLPGYLLGAAANGVAAWSAGSDRFLVLTASSCVLVSTAMAGGQTQSFWQSHIFAGPGPGWIPAAFIFIRFFAWAGLCFLDLPHGLLPLGSLGRPMGLPVLQAKFLRPAAACREALACFASQVWMTTETKANSTATSFRAELGFHACSWPSTGELSTASTIFNSCLLFLAVVLVPLHLCVVLTMLLLDPTYGCGVDNLTLKEEVKAKQVEIDAFAEQNEEMNGEYTELCLLSEWDSHSDSE</sequence>
<feature type="transmembrane region" description="Helical" evidence="1">
    <location>
        <begin position="205"/>
        <end position="222"/>
    </location>
</feature>
<feature type="transmembrane region" description="Helical" evidence="1">
    <location>
        <begin position="48"/>
        <end position="67"/>
    </location>
</feature>
<dbReference type="EMBL" id="LSRX01000690">
    <property type="protein sequence ID" value="OLP90884.1"/>
    <property type="molecule type" value="Genomic_DNA"/>
</dbReference>
<keyword evidence="1" id="KW-0472">Membrane</keyword>
<evidence type="ECO:0000313" key="3">
    <source>
        <dbReference type="Proteomes" id="UP000186817"/>
    </source>
</evidence>
<name>A0A1Q9D6T2_SYMMI</name>
<keyword evidence="1" id="KW-1133">Transmembrane helix</keyword>
<feature type="transmembrane region" description="Helical" evidence="1">
    <location>
        <begin position="179"/>
        <end position="199"/>
    </location>
</feature>
<accession>A0A1Q9D6T2</accession>
<evidence type="ECO:0000256" key="1">
    <source>
        <dbReference type="SAM" id="Phobius"/>
    </source>
</evidence>
<evidence type="ECO:0000313" key="2">
    <source>
        <dbReference type="EMBL" id="OLP90884.1"/>
    </source>
</evidence>
<gene>
    <name evidence="2" type="ORF">AK812_SmicGene27488</name>
</gene>
<comment type="caution">
    <text evidence="2">The sequence shown here is derived from an EMBL/GenBank/DDBJ whole genome shotgun (WGS) entry which is preliminary data.</text>
</comment>
<keyword evidence="1" id="KW-0812">Transmembrane</keyword>
<feature type="transmembrane region" description="Helical" evidence="1">
    <location>
        <begin position="263"/>
        <end position="284"/>
    </location>
</feature>
<feature type="transmembrane region" description="Helical" evidence="1">
    <location>
        <begin position="367"/>
        <end position="389"/>
    </location>
</feature>
<dbReference type="AlphaFoldDB" id="A0A1Q9D6T2"/>